<protein>
    <submittedName>
        <fullName evidence="7">Flippase</fullName>
    </submittedName>
</protein>
<evidence type="ECO:0000313" key="7">
    <source>
        <dbReference type="EMBL" id="TDE10232.1"/>
    </source>
</evidence>
<accession>A0A4R5D9G1</accession>
<evidence type="ECO:0000256" key="2">
    <source>
        <dbReference type="ARBA" id="ARBA00022475"/>
    </source>
</evidence>
<keyword evidence="5 6" id="KW-0472">Membrane</keyword>
<feature type="transmembrane region" description="Helical" evidence="6">
    <location>
        <begin position="366"/>
        <end position="387"/>
    </location>
</feature>
<dbReference type="OrthoDB" id="650636at2"/>
<feature type="transmembrane region" description="Helical" evidence="6">
    <location>
        <begin position="21"/>
        <end position="39"/>
    </location>
</feature>
<comment type="caution">
    <text evidence="7">The sequence shown here is derived from an EMBL/GenBank/DDBJ whole genome shotgun (WGS) entry which is preliminary data.</text>
</comment>
<feature type="transmembrane region" description="Helical" evidence="6">
    <location>
        <begin position="334"/>
        <end position="354"/>
    </location>
</feature>
<dbReference type="Pfam" id="PF13440">
    <property type="entry name" value="Polysacc_synt_3"/>
    <property type="match status" value="1"/>
</dbReference>
<sequence>MEVKSKDHYWIKSGIINVLQNFSGVFFGFAGFYILVRVLSKQDFGVWTLFMSATTILEAIRSGLIQNALVKYLSSAEKSEHPVIISASTVISILVTGVSIIAIIAFAPYLSSVWESPQLINLLYIYILVFACSGILTQFNAVEQANLKFNGIFINNLIRQSSFFGFVLVCYLADFQVKLVYLVWVQLCSVAVSTIVAYGFVRENLKFSFSMDKPWLGKLFGYGKYSFGTSVSSLLSGTVDQMMLGALLSPAASGAFNIAVRITNLIDIPGNAIAVVVFPQSSRRMEEEGKGAIKYLYEKSVGTTLALVLPGVLFLYFFSDFVIHFIAGEKYVDSIPLLHVTLLYCLLIPYGRQFGTILDSIGKTRVTFLVVVGTTVINLGLNYLLIVKYGVMGAAYATLISNVVGFIVAQAILKREVDVSLWNTIIYLFRFYPEFFEKYIIPVWKRRQGRVDHSQK</sequence>
<dbReference type="RefSeq" id="WP_131961740.1">
    <property type="nucleotide sequence ID" value="NZ_SMFL01000016.1"/>
</dbReference>
<feature type="transmembrane region" description="Helical" evidence="6">
    <location>
        <begin position="179"/>
        <end position="201"/>
    </location>
</feature>
<keyword evidence="2" id="KW-1003">Cell membrane</keyword>
<dbReference type="GO" id="GO:0005886">
    <property type="term" value="C:plasma membrane"/>
    <property type="evidence" value="ECO:0007669"/>
    <property type="project" value="UniProtKB-SubCell"/>
</dbReference>
<gene>
    <name evidence="7" type="ORF">E0F88_28470</name>
</gene>
<dbReference type="Proteomes" id="UP000294850">
    <property type="component" value="Unassembled WGS sequence"/>
</dbReference>
<keyword evidence="8" id="KW-1185">Reference proteome</keyword>
<evidence type="ECO:0000256" key="3">
    <source>
        <dbReference type="ARBA" id="ARBA00022692"/>
    </source>
</evidence>
<feature type="transmembrane region" description="Helical" evidence="6">
    <location>
        <begin position="393"/>
        <end position="413"/>
    </location>
</feature>
<proteinExistence type="predicted"/>
<dbReference type="InterPro" id="IPR050833">
    <property type="entry name" value="Poly_Biosynth_Transport"/>
</dbReference>
<name>A0A4R5D9G1_9BACT</name>
<evidence type="ECO:0000256" key="1">
    <source>
        <dbReference type="ARBA" id="ARBA00004651"/>
    </source>
</evidence>
<reference evidence="7 8" key="1">
    <citation type="submission" date="2019-03" db="EMBL/GenBank/DDBJ databases">
        <title>Dyadobacter AR-3-6 sp. nov., isolated from arctic soil.</title>
        <authorList>
            <person name="Chaudhary D.K."/>
        </authorList>
    </citation>
    <scope>NUCLEOTIDE SEQUENCE [LARGE SCALE GENOMIC DNA]</scope>
    <source>
        <strain evidence="7 8">AR-3-6</strain>
    </source>
</reference>
<dbReference type="AlphaFoldDB" id="A0A4R5D9G1"/>
<keyword evidence="3 6" id="KW-0812">Transmembrane</keyword>
<dbReference type="PANTHER" id="PTHR30250">
    <property type="entry name" value="PST FAMILY PREDICTED COLANIC ACID TRANSPORTER"/>
    <property type="match status" value="1"/>
</dbReference>
<feature type="transmembrane region" description="Helical" evidence="6">
    <location>
        <begin position="122"/>
        <end position="141"/>
    </location>
</feature>
<comment type="subcellular location">
    <subcellularLocation>
        <location evidence="1">Cell membrane</location>
        <topology evidence="1">Multi-pass membrane protein</topology>
    </subcellularLocation>
</comment>
<dbReference type="PANTHER" id="PTHR30250:SF11">
    <property type="entry name" value="O-ANTIGEN TRANSPORTER-RELATED"/>
    <property type="match status" value="1"/>
</dbReference>
<feature type="transmembrane region" description="Helical" evidence="6">
    <location>
        <begin position="304"/>
        <end position="328"/>
    </location>
</feature>
<organism evidence="7 8">
    <name type="scientific">Dyadobacter psychrotolerans</name>
    <dbReference type="NCBI Taxonomy" id="2541721"/>
    <lineage>
        <taxon>Bacteria</taxon>
        <taxon>Pseudomonadati</taxon>
        <taxon>Bacteroidota</taxon>
        <taxon>Cytophagia</taxon>
        <taxon>Cytophagales</taxon>
        <taxon>Spirosomataceae</taxon>
        <taxon>Dyadobacter</taxon>
    </lineage>
</organism>
<evidence type="ECO:0000313" key="8">
    <source>
        <dbReference type="Proteomes" id="UP000294850"/>
    </source>
</evidence>
<feature type="transmembrane region" description="Helical" evidence="6">
    <location>
        <begin position="84"/>
        <end position="110"/>
    </location>
</feature>
<evidence type="ECO:0000256" key="5">
    <source>
        <dbReference type="ARBA" id="ARBA00023136"/>
    </source>
</evidence>
<dbReference type="EMBL" id="SMFL01000016">
    <property type="protein sequence ID" value="TDE10232.1"/>
    <property type="molecule type" value="Genomic_DNA"/>
</dbReference>
<evidence type="ECO:0000256" key="4">
    <source>
        <dbReference type="ARBA" id="ARBA00022989"/>
    </source>
</evidence>
<dbReference type="CDD" id="cd13128">
    <property type="entry name" value="MATE_Wzx_like"/>
    <property type="match status" value="1"/>
</dbReference>
<evidence type="ECO:0000256" key="6">
    <source>
        <dbReference type="SAM" id="Phobius"/>
    </source>
</evidence>
<keyword evidence="4 6" id="KW-1133">Transmembrane helix</keyword>
<feature type="transmembrane region" description="Helical" evidence="6">
    <location>
        <begin position="153"/>
        <end position="173"/>
    </location>
</feature>